<accession>A0A429XWG7</accession>
<dbReference type="InterPro" id="IPR003137">
    <property type="entry name" value="PA_domain"/>
</dbReference>
<organism evidence="4 5">
    <name type="scientific">Siminovitchia acidinfaciens</name>
    <dbReference type="NCBI Taxonomy" id="2321395"/>
    <lineage>
        <taxon>Bacteria</taxon>
        <taxon>Bacillati</taxon>
        <taxon>Bacillota</taxon>
        <taxon>Bacilli</taxon>
        <taxon>Bacillales</taxon>
        <taxon>Bacillaceae</taxon>
        <taxon>Siminovitchia</taxon>
    </lineage>
</organism>
<evidence type="ECO:0000259" key="3">
    <source>
        <dbReference type="Pfam" id="PF22888"/>
    </source>
</evidence>
<proteinExistence type="predicted"/>
<dbReference type="PANTHER" id="PTHR12147:SF26">
    <property type="entry name" value="PEPTIDASE M28 DOMAIN-CONTAINING PROTEIN"/>
    <property type="match status" value="1"/>
</dbReference>
<dbReference type="GO" id="GO:0006508">
    <property type="term" value="P:proteolysis"/>
    <property type="evidence" value="ECO:0007669"/>
    <property type="project" value="InterPro"/>
</dbReference>
<dbReference type="InterPro" id="IPR054470">
    <property type="entry name" value="FIMAH_dom"/>
</dbReference>
<dbReference type="SUPFAM" id="SSF53187">
    <property type="entry name" value="Zn-dependent exopeptidases"/>
    <property type="match status" value="1"/>
</dbReference>
<dbReference type="Gene3D" id="3.50.30.30">
    <property type="match status" value="1"/>
</dbReference>
<evidence type="ECO:0000313" key="5">
    <source>
        <dbReference type="Proteomes" id="UP000287156"/>
    </source>
</evidence>
<feature type="domain" description="Peptidase M28" evidence="2">
    <location>
        <begin position="326"/>
        <end position="523"/>
    </location>
</feature>
<comment type="caution">
    <text evidence="4">The sequence shown here is derived from an EMBL/GenBank/DDBJ whole genome shotgun (WGS) entry which is preliminary data.</text>
</comment>
<dbReference type="InterPro" id="IPR045175">
    <property type="entry name" value="M28_fam"/>
</dbReference>
<feature type="domain" description="FIMAH" evidence="3">
    <location>
        <begin position="48"/>
        <end position="126"/>
    </location>
</feature>
<dbReference type="InterPro" id="IPR007484">
    <property type="entry name" value="Peptidase_M28"/>
</dbReference>
<dbReference type="RefSeq" id="WP_126051582.1">
    <property type="nucleotide sequence ID" value="NZ_QYTV02000007.1"/>
</dbReference>
<reference evidence="4" key="1">
    <citation type="submission" date="2018-12" db="EMBL/GenBank/DDBJ databases">
        <authorList>
            <person name="Sun L."/>
            <person name="Chen Z."/>
        </authorList>
    </citation>
    <scope>NUCLEOTIDE SEQUENCE [LARGE SCALE GENOMIC DNA]</scope>
    <source>
        <strain evidence="4">3-2-2</strain>
    </source>
</reference>
<gene>
    <name evidence="4" type="ORF">D4T97_015055</name>
</gene>
<dbReference type="SUPFAM" id="SSF52025">
    <property type="entry name" value="PA domain"/>
    <property type="match status" value="1"/>
</dbReference>
<dbReference type="GO" id="GO:0008235">
    <property type="term" value="F:metalloexopeptidase activity"/>
    <property type="evidence" value="ECO:0007669"/>
    <property type="project" value="InterPro"/>
</dbReference>
<feature type="domain" description="PA" evidence="1">
    <location>
        <begin position="220"/>
        <end position="301"/>
    </location>
</feature>
<protein>
    <submittedName>
        <fullName evidence="4">M28 family peptidase</fullName>
    </submittedName>
</protein>
<dbReference type="Gene3D" id="3.40.630.10">
    <property type="entry name" value="Zn peptidases"/>
    <property type="match status" value="1"/>
</dbReference>
<sequence length="542" mass="59061">MKIRRFGTLMSAVLISSTLVGFSPKSIEYSQTSSTPIVQEESQASIVNMQALIDRLEKDGEITSAAVARALKTHITAVGHYESSKSYKKAIKHMESFHVLLNNYEKTRMISGNAANLLSEYADALIGQWDVIFDSERVMDHIRELSVEIGTRVPGSEGEKQAAEYLKNQFQSLGYETSIQEFAISNRTERTLKILTNKNKEIALGAATGSAGTGENGVTGDIYNAGLGLPGDFSAAAKGKIALIQRGDNTFQEKVQNATNAGAIGVVIYDNVDTVTPLRPTLNGNSTIPVVGTTKELGESLLAQLSKGTVKGKLVIHTFSNQTSQNVVAVKKPANVVNPKIVYITSHYDSVNYSPGANDDASGTGTIVEMARILKNSLTDKELRFVAFGAEEIGLVGSNYYVKNLPQADIDRSEINFQMEMLGSKYEPGSYLAFNTVDGKTNIAWDYTNAAFDKQGKDKEKLILFRRGSSDHVPFHNAGIIASCFNMGTKSGGLEPEYHTYRDTIENVSPERIQFAGDVISATIWDYLVDHSFIAKEIKDAS</sequence>
<evidence type="ECO:0000313" key="4">
    <source>
        <dbReference type="EMBL" id="RST72736.1"/>
    </source>
</evidence>
<dbReference type="Pfam" id="PF22888">
    <property type="entry name" value="FIMAH"/>
    <property type="match status" value="1"/>
</dbReference>
<dbReference type="Pfam" id="PF02225">
    <property type="entry name" value="PA"/>
    <property type="match status" value="1"/>
</dbReference>
<evidence type="ECO:0000259" key="1">
    <source>
        <dbReference type="Pfam" id="PF02225"/>
    </source>
</evidence>
<evidence type="ECO:0000259" key="2">
    <source>
        <dbReference type="Pfam" id="PF04389"/>
    </source>
</evidence>
<dbReference type="OrthoDB" id="9762302at2"/>
<dbReference type="InterPro" id="IPR046450">
    <property type="entry name" value="PA_dom_sf"/>
</dbReference>
<dbReference type="Pfam" id="PF04389">
    <property type="entry name" value="Peptidase_M28"/>
    <property type="match status" value="1"/>
</dbReference>
<keyword evidence="5" id="KW-1185">Reference proteome</keyword>
<dbReference type="Proteomes" id="UP000287156">
    <property type="component" value="Unassembled WGS sequence"/>
</dbReference>
<dbReference type="PANTHER" id="PTHR12147">
    <property type="entry name" value="METALLOPEPTIDASE M28 FAMILY MEMBER"/>
    <property type="match status" value="1"/>
</dbReference>
<name>A0A429XWG7_9BACI</name>
<dbReference type="CDD" id="cd02133">
    <property type="entry name" value="PA_C5a_like"/>
    <property type="match status" value="1"/>
</dbReference>
<dbReference type="AlphaFoldDB" id="A0A429XWG7"/>
<dbReference type="EMBL" id="QYTV02000007">
    <property type="protein sequence ID" value="RST72736.1"/>
    <property type="molecule type" value="Genomic_DNA"/>
</dbReference>